<evidence type="ECO:0000256" key="1">
    <source>
        <dbReference type="ARBA" id="ARBA00004651"/>
    </source>
</evidence>
<dbReference type="AlphaFoldDB" id="A0A1A8TJE0"/>
<evidence type="ECO:0000313" key="7">
    <source>
        <dbReference type="EMBL" id="SBS33556.1"/>
    </source>
</evidence>
<keyword evidence="8" id="KW-1185">Reference proteome</keyword>
<dbReference type="Pfam" id="PF01810">
    <property type="entry name" value="LysE"/>
    <property type="match status" value="1"/>
</dbReference>
<dbReference type="PANTHER" id="PTHR30086:SF20">
    <property type="entry name" value="ARGININE EXPORTER PROTEIN ARGO-RELATED"/>
    <property type="match status" value="1"/>
</dbReference>
<feature type="transmembrane region" description="Helical" evidence="6">
    <location>
        <begin position="149"/>
        <end position="172"/>
    </location>
</feature>
<feature type="transmembrane region" description="Helical" evidence="6">
    <location>
        <begin position="193"/>
        <end position="211"/>
    </location>
</feature>
<protein>
    <submittedName>
        <fullName evidence="7">Threonine efflux protein</fullName>
    </submittedName>
</protein>
<dbReference type="PIRSF" id="PIRSF006324">
    <property type="entry name" value="LeuE"/>
    <property type="match status" value="1"/>
</dbReference>
<evidence type="ECO:0000256" key="2">
    <source>
        <dbReference type="ARBA" id="ARBA00022475"/>
    </source>
</evidence>
<dbReference type="EMBL" id="FLOB01000006">
    <property type="protein sequence ID" value="SBS33556.1"/>
    <property type="molecule type" value="Genomic_DNA"/>
</dbReference>
<comment type="subcellular location">
    <subcellularLocation>
        <location evidence="1">Cell membrane</location>
        <topology evidence="1">Multi-pass membrane protein</topology>
    </subcellularLocation>
</comment>
<dbReference type="Proteomes" id="UP000092544">
    <property type="component" value="Unassembled WGS sequence"/>
</dbReference>
<dbReference type="PANTHER" id="PTHR30086">
    <property type="entry name" value="ARGININE EXPORTER PROTEIN ARGO"/>
    <property type="match status" value="1"/>
</dbReference>
<dbReference type="STRING" id="1792290.MSP8886_02792"/>
<feature type="transmembrane region" description="Helical" evidence="6">
    <location>
        <begin position="6"/>
        <end position="28"/>
    </location>
</feature>
<dbReference type="GO" id="GO:0005886">
    <property type="term" value="C:plasma membrane"/>
    <property type="evidence" value="ECO:0007669"/>
    <property type="project" value="UniProtKB-SubCell"/>
</dbReference>
<keyword evidence="5 6" id="KW-0472">Membrane</keyword>
<accession>A0A1A8TJE0</accession>
<keyword evidence="3 6" id="KW-0812">Transmembrane</keyword>
<dbReference type="RefSeq" id="WP_067017416.1">
    <property type="nucleotide sequence ID" value="NZ_FLOB01000006.1"/>
</dbReference>
<evidence type="ECO:0000256" key="3">
    <source>
        <dbReference type="ARBA" id="ARBA00022692"/>
    </source>
</evidence>
<dbReference type="OrthoDB" id="9804822at2"/>
<feature type="transmembrane region" description="Helical" evidence="6">
    <location>
        <begin position="71"/>
        <end position="91"/>
    </location>
</feature>
<keyword evidence="2" id="KW-1003">Cell membrane</keyword>
<gene>
    <name evidence="7" type="primary">rhtC_2</name>
    <name evidence="7" type="ORF">MSP8886_02792</name>
</gene>
<sequence>MISISIITVYISVAFLSYITPGPDWLIISQNTLKNKRSGIISALGVQSGLFFHMILSVVGAYAVLLASEQTLIIIQLLGSLYIIWLGYSSIADTLKKHKAIETEDINESSSKSRHSAYLSGFIANVLNPKAAIFFFSILPQFVDKNSNIAHQILILGIIDIIIGFFWWLIFVSLINKINIIINDRKIQTKIELFTGSILTILGVLFLIKALI</sequence>
<proteinExistence type="predicted"/>
<feature type="transmembrane region" description="Helical" evidence="6">
    <location>
        <begin position="117"/>
        <end position="143"/>
    </location>
</feature>
<dbReference type="InterPro" id="IPR001123">
    <property type="entry name" value="LeuE-type"/>
</dbReference>
<evidence type="ECO:0000256" key="4">
    <source>
        <dbReference type="ARBA" id="ARBA00022989"/>
    </source>
</evidence>
<dbReference type="GO" id="GO:0015171">
    <property type="term" value="F:amino acid transmembrane transporter activity"/>
    <property type="evidence" value="ECO:0007669"/>
    <property type="project" value="TreeGrafter"/>
</dbReference>
<reference evidence="7 8" key="1">
    <citation type="submission" date="2016-06" db="EMBL/GenBank/DDBJ databases">
        <authorList>
            <person name="Kjaerup R.B."/>
            <person name="Dalgaard T.S."/>
            <person name="Juul-Madsen H.R."/>
        </authorList>
    </citation>
    <scope>NUCLEOTIDE SEQUENCE [LARGE SCALE GENOMIC DNA]</scope>
    <source>
        <strain evidence="7 8">CECT 8886</strain>
    </source>
</reference>
<evidence type="ECO:0000256" key="5">
    <source>
        <dbReference type="ARBA" id="ARBA00023136"/>
    </source>
</evidence>
<name>A0A1A8TJE0_9GAMM</name>
<evidence type="ECO:0000256" key="6">
    <source>
        <dbReference type="SAM" id="Phobius"/>
    </source>
</evidence>
<evidence type="ECO:0000313" key="8">
    <source>
        <dbReference type="Proteomes" id="UP000092544"/>
    </source>
</evidence>
<organism evidence="7 8">
    <name type="scientific">Marinomonas spartinae</name>
    <dbReference type="NCBI Taxonomy" id="1792290"/>
    <lineage>
        <taxon>Bacteria</taxon>
        <taxon>Pseudomonadati</taxon>
        <taxon>Pseudomonadota</taxon>
        <taxon>Gammaproteobacteria</taxon>
        <taxon>Oceanospirillales</taxon>
        <taxon>Oceanospirillaceae</taxon>
        <taxon>Marinomonas</taxon>
    </lineage>
</organism>
<feature type="transmembrane region" description="Helical" evidence="6">
    <location>
        <begin position="40"/>
        <end position="65"/>
    </location>
</feature>
<keyword evidence="4 6" id="KW-1133">Transmembrane helix</keyword>